<keyword evidence="2" id="KW-1185">Reference proteome</keyword>
<organism evidence="1 2">
    <name type="scientific">Catharanthus roseus</name>
    <name type="common">Madagascar periwinkle</name>
    <name type="synonym">Vinca rosea</name>
    <dbReference type="NCBI Taxonomy" id="4058"/>
    <lineage>
        <taxon>Eukaryota</taxon>
        <taxon>Viridiplantae</taxon>
        <taxon>Streptophyta</taxon>
        <taxon>Embryophyta</taxon>
        <taxon>Tracheophyta</taxon>
        <taxon>Spermatophyta</taxon>
        <taxon>Magnoliopsida</taxon>
        <taxon>eudicotyledons</taxon>
        <taxon>Gunneridae</taxon>
        <taxon>Pentapetalae</taxon>
        <taxon>asterids</taxon>
        <taxon>lamiids</taxon>
        <taxon>Gentianales</taxon>
        <taxon>Apocynaceae</taxon>
        <taxon>Rauvolfioideae</taxon>
        <taxon>Vinceae</taxon>
        <taxon>Catharanthinae</taxon>
        <taxon>Catharanthus</taxon>
    </lineage>
</organism>
<evidence type="ECO:0000313" key="2">
    <source>
        <dbReference type="Proteomes" id="UP001060085"/>
    </source>
</evidence>
<name>A0ACC0BBN1_CATRO</name>
<dbReference type="Proteomes" id="UP001060085">
    <property type="component" value="Linkage Group LG04"/>
</dbReference>
<gene>
    <name evidence="1" type="ORF">M9H77_19902</name>
</gene>
<reference evidence="2" key="1">
    <citation type="journal article" date="2023" name="Nat. Plants">
        <title>Single-cell RNA sequencing provides a high-resolution roadmap for understanding the multicellular compartmentation of specialized metabolism.</title>
        <authorList>
            <person name="Sun S."/>
            <person name="Shen X."/>
            <person name="Li Y."/>
            <person name="Li Y."/>
            <person name="Wang S."/>
            <person name="Li R."/>
            <person name="Zhang H."/>
            <person name="Shen G."/>
            <person name="Guo B."/>
            <person name="Wei J."/>
            <person name="Xu J."/>
            <person name="St-Pierre B."/>
            <person name="Chen S."/>
            <person name="Sun C."/>
        </authorList>
    </citation>
    <scope>NUCLEOTIDE SEQUENCE [LARGE SCALE GENOMIC DNA]</scope>
</reference>
<sequence>MENREDLKSIIPFLPLILRSSSLFWQPPILEALKALSKGPEHSNVDSGRLLALAISDLTNSFSFSPHALQGYSLFFDDLMPKDQATRWFKEVLPKMADLLLKLPSLLESHYQTSAETRIRMLEPQQPGLVLLSQELIAALLACSFFCLFPDINRGAKNLPTINFDDLFACLNESYEEQQESKIKCIVHYFERISSCMPTGNVSFERKVLPLQQKDYCISYPRADFWSNSNLSLCPFEVDNCRLIEDHQCSEALEVDFANQFLGGGALRRGCVQEEIRFMINPELIVGMLFLPAMATNEAIEIVGSERFSSYTGYASSFRFSGDYVDQKDVDYLGRRKTRVIAVDALCSPGKKQYQSDFLLREINKAFSGFFYQHKCQQYQELFQDDRFGEFKADKNVKGLRERFMNDAVPLDPSSSSQRAGGDLGNQPIRSPNYEGSQSVETEDRIGIVTGNWGCGAFGGDPEVKAIIQWLAASQALRPFIMYHTFGMKTVQSLDQVTQWIISQDWTVGELWNMLVEYGLQRFKGRTEAGFFSWLLPSMRRPTMAPWGCCTPHLS</sequence>
<accession>A0ACC0BBN1</accession>
<comment type="caution">
    <text evidence="1">The sequence shown here is derived from an EMBL/GenBank/DDBJ whole genome shotgun (WGS) entry which is preliminary data.</text>
</comment>
<evidence type="ECO:0000313" key="1">
    <source>
        <dbReference type="EMBL" id="KAI5670049.1"/>
    </source>
</evidence>
<dbReference type="EMBL" id="CM044704">
    <property type="protein sequence ID" value="KAI5670049.1"/>
    <property type="molecule type" value="Genomic_DNA"/>
</dbReference>
<protein>
    <submittedName>
        <fullName evidence="1">Uncharacterized protein</fullName>
    </submittedName>
</protein>
<proteinExistence type="predicted"/>